<keyword evidence="7" id="KW-1185">Reference proteome</keyword>
<evidence type="ECO:0000256" key="5">
    <source>
        <dbReference type="SAM" id="MobiDB-lite"/>
    </source>
</evidence>
<evidence type="ECO:0000256" key="1">
    <source>
        <dbReference type="ARBA" id="ARBA00004123"/>
    </source>
</evidence>
<dbReference type="PANTHER" id="PTHR45093:SF2">
    <property type="entry name" value="LISH DOMAIN-CONTAINING PROTEIN"/>
    <property type="match status" value="1"/>
</dbReference>
<feature type="region of interest" description="Disordered" evidence="5">
    <location>
        <begin position="1"/>
        <end position="20"/>
    </location>
</feature>
<keyword evidence="4" id="KW-0539">Nucleus</keyword>
<feature type="region of interest" description="Disordered" evidence="5">
    <location>
        <begin position="105"/>
        <end position="281"/>
    </location>
</feature>
<feature type="compositionally biased region" description="Pro residues" evidence="5">
    <location>
        <begin position="418"/>
        <end position="428"/>
    </location>
</feature>
<dbReference type="Proteomes" id="UP001150217">
    <property type="component" value="Unassembled WGS sequence"/>
</dbReference>
<dbReference type="EMBL" id="JANVFT010000045">
    <property type="protein sequence ID" value="KAJ4489090.1"/>
    <property type="molecule type" value="Genomic_DNA"/>
</dbReference>
<name>A0ABQ8VD76_9AGAR</name>
<dbReference type="InterPro" id="IPR006594">
    <property type="entry name" value="LisH"/>
</dbReference>
<evidence type="ECO:0000313" key="6">
    <source>
        <dbReference type="EMBL" id="KAJ4489090.1"/>
    </source>
</evidence>
<accession>A0ABQ8VD76</accession>
<protein>
    <recommendedName>
        <fullName evidence="8">LisH domain-containing protein</fullName>
    </recommendedName>
</protein>
<proteinExistence type="predicted"/>
<evidence type="ECO:0008006" key="8">
    <source>
        <dbReference type="Google" id="ProtNLM"/>
    </source>
</evidence>
<evidence type="ECO:0000256" key="3">
    <source>
        <dbReference type="ARBA" id="ARBA00023163"/>
    </source>
</evidence>
<feature type="compositionally biased region" description="Polar residues" evidence="5">
    <location>
        <begin position="151"/>
        <end position="161"/>
    </location>
</feature>
<feature type="compositionally biased region" description="Pro residues" evidence="5">
    <location>
        <begin position="503"/>
        <end position="513"/>
    </location>
</feature>
<feature type="compositionally biased region" description="Low complexity" evidence="5">
    <location>
        <begin position="407"/>
        <end position="416"/>
    </location>
</feature>
<comment type="subcellular location">
    <subcellularLocation>
        <location evidence="1">Nucleus</location>
    </subcellularLocation>
</comment>
<reference evidence="6" key="1">
    <citation type="submission" date="2022-08" db="EMBL/GenBank/DDBJ databases">
        <title>A Global Phylogenomic Analysis of the Shiitake Genus Lentinula.</title>
        <authorList>
            <consortium name="DOE Joint Genome Institute"/>
            <person name="Sierra-Patev S."/>
            <person name="Min B."/>
            <person name="Naranjo-Ortiz M."/>
            <person name="Looney B."/>
            <person name="Konkel Z."/>
            <person name="Slot J.C."/>
            <person name="Sakamoto Y."/>
            <person name="Steenwyk J.L."/>
            <person name="Rokas A."/>
            <person name="Carro J."/>
            <person name="Camarero S."/>
            <person name="Ferreira P."/>
            <person name="Molpeceres G."/>
            <person name="Ruiz-Duenas F.J."/>
            <person name="Serrano A."/>
            <person name="Henrissat B."/>
            <person name="Drula E."/>
            <person name="Hughes K.W."/>
            <person name="Mata J.L."/>
            <person name="Ishikawa N.K."/>
            <person name="Vargas-Isla R."/>
            <person name="Ushijima S."/>
            <person name="Smith C.A."/>
            <person name="Ahrendt S."/>
            <person name="Andreopoulos W."/>
            <person name="He G."/>
            <person name="Labutti K."/>
            <person name="Lipzen A."/>
            <person name="Ng V."/>
            <person name="Riley R."/>
            <person name="Sandor L."/>
            <person name="Barry K."/>
            <person name="Martinez A.T."/>
            <person name="Xiao Y."/>
            <person name="Gibbons J.G."/>
            <person name="Terashima K."/>
            <person name="Grigoriev I.V."/>
            <person name="Hibbett D.S."/>
        </authorList>
    </citation>
    <scope>NUCLEOTIDE SEQUENCE</scope>
    <source>
        <strain evidence="6">RHP3577 ss4</strain>
    </source>
</reference>
<feature type="compositionally biased region" description="Pro residues" evidence="5">
    <location>
        <begin position="437"/>
        <end position="447"/>
    </location>
</feature>
<feature type="region of interest" description="Disordered" evidence="5">
    <location>
        <begin position="738"/>
        <end position="757"/>
    </location>
</feature>
<feature type="compositionally biased region" description="Low complexity" evidence="5">
    <location>
        <begin position="492"/>
        <end position="502"/>
    </location>
</feature>
<feature type="compositionally biased region" description="Polar residues" evidence="5">
    <location>
        <begin position="262"/>
        <end position="281"/>
    </location>
</feature>
<evidence type="ECO:0000256" key="4">
    <source>
        <dbReference type="ARBA" id="ARBA00023242"/>
    </source>
</evidence>
<dbReference type="PANTHER" id="PTHR45093">
    <property type="entry name" value="TRANSCRIPTION ACTIVATOR MSS11"/>
    <property type="match status" value="1"/>
</dbReference>
<keyword evidence="2" id="KW-0805">Transcription regulation</keyword>
<feature type="region of interest" description="Disordered" evidence="5">
    <location>
        <begin position="487"/>
        <end position="677"/>
    </location>
</feature>
<feature type="compositionally biased region" description="Low complexity" evidence="5">
    <location>
        <begin position="162"/>
        <end position="173"/>
    </location>
</feature>
<comment type="caution">
    <text evidence="6">The sequence shown here is derived from an EMBL/GenBank/DDBJ whole genome shotgun (WGS) entry which is preliminary data.</text>
</comment>
<evidence type="ECO:0000256" key="2">
    <source>
        <dbReference type="ARBA" id="ARBA00023015"/>
    </source>
</evidence>
<dbReference type="PROSITE" id="PS50896">
    <property type="entry name" value="LISH"/>
    <property type="match status" value="1"/>
</dbReference>
<feature type="compositionally biased region" description="Polar residues" evidence="5">
    <location>
        <begin position="1"/>
        <end position="13"/>
    </location>
</feature>
<evidence type="ECO:0000313" key="7">
    <source>
        <dbReference type="Proteomes" id="UP001150217"/>
    </source>
</evidence>
<feature type="compositionally biased region" description="Low complexity" evidence="5">
    <location>
        <begin position="230"/>
        <end position="242"/>
    </location>
</feature>
<sequence>MSSASQPGSSHLSVHNEPNYPQSPLSWEGDRMFNIYIYDYCFKRGFRKTARELLLEADLPPESQPPINARQGLLFEWWSVFWVLFTAKASGNGSDDALIYTQHQANQTNSRMRGQPLPPPGQPRPGVNGLPLPASRPFPATGPMTNGGPPSFSSGSHVNGISQPPNQSFPQQPIAGPQRTAIGPRGSTGGGPPFPSPTMANSPHNPGQPPMNIGQSPHLNPRMPPPPPNGIHQGPGQIPGYPMNRPPSRTASPGQMGGMIHSSPSMSSRLVSNDPRSSQDPLTQELLRIPPAALNGLREELGLVGKEIQNMTLDEKASLNFSSIELQRINSMWRQKGPTGRKPVPPNAAAGPSTMHPPQRRTGKRNSTSPREDPDNVPGTGSPPTKKPRRSPVDPPPGPAYPQHAAQPGQPGSSMGPPGGPGPGPGPHQPTLGGMRPPMPGGGPPGGPMNVNGFGQPMGGMGGIGMNTMNGPALPHTINAMSPPMGGGMAGQQGMMTPQMQPMNPPGRPPPLDGPMQYRNSLANFHQRQLGGGAGSPSDPGSTFGGGPVPGGPGPNNRISKHGSGLPMPPPSPGMNKDGSAKDINMKIEGSPRGGLPPSSAGMAPTAPGPANGPSSTPVPPGRPPSSQNPAPNSGPHPGMPSLPPPNMDPSPGSMLGNTPMPGMSGPMSGMPNGIGPGSMGSGMVGINSGINAMNGTGSDIPFFGSDFMNDIEVGGLDTFDPNLFRDPGGDLNFERDFGQWFNPNDQGLDDSLDPMK</sequence>
<gene>
    <name evidence="6" type="ORF">C8R41DRAFT_920761</name>
</gene>
<organism evidence="6 7">
    <name type="scientific">Lentinula lateritia</name>
    <dbReference type="NCBI Taxonomy" id="40482"/>
    <lineage>
        <taxon>Eukaryota</taxon>
        <taxon>Fungi</taxon>
        <taxon>Dikarya</taxon>
        <taxon>Basidiomycota</taxon>
        <taxon>Agaricomycotina</taxon>
        <taxon>Agaricomycetes</taxon>
        <taxon>Agaricomycetidae</taxon>
        <taxon>Agaricales</taxon>
        <taxon>Marasmiineae</taxon>
        <taxon>Omphalotaceae</taxon>
        <taxon>Lentinula</taxon>
    </lineage>
</organism>
<feature type="compositionally biased region" description="Low complexity" evidence="5">
    <location>
        <begin position="650"/>
        <end position="672"/>
    </location>
</feature>
<keyword evidence="3" id="KW-0804">Transcription</keyword>
<feature type="region of interest" description="Disordered" evidence="5">
    <location>
        <begin position="334"/>
        <end position="456"/>
    </location>
</feature>
<feature type="compositionally biased region" description="Acidic residues" evidence="5">
    <location>
        <begin position="748"/>
        <end position="757"/>
    </location>
</feature>
<feature type="compositionally biased region" description="Polar residues" evidence="5">
    <location>
        <begin position="518"/>
        <end position="527"/>
    </location>
</feature>
<feature type="compositionally biased region" description="Pro residues" evidence="5">
    <location>
        <begin position="633"/>
        <end position="649"/>
    </location>
</feature>